<evidence type="ECO:0000313" key="2">
    <source>
        <dbReference type="EMBL" id="MET7014239.1"/>
    </source>
</evidence>
<dbReference type="Pfam" id="PF08392">
    <property type="entry name" value="FAE1_CUT1_RppA"/>
    <property type="match status" value="1"/>
</dbReference>
<comment type="caution">
    <text evidence="2">The sequence shown here is derived from an EMBL/GenBank/DDBJ whole genome shotgun (WGS) entry which is preliminary data.</text>
</comment>
<evidence type="ECO:0000259" key="1">
    <source>
        <dbReference type="Pfam" id="PF08392"/>
    </source>
</evidence>
<dbReference type="InterPro" id="IPR016039">
    <property type="entry name" value="Thiolase-like"/>
</dbReference>
<protein>
    <recommendedName>
        <fullName evidence="1">FAE domain-containing protein</fullName>
    </recommendedName>
</protein>
<sequence length="125" mass="13572">MAAEAGERALKNAGLEATEIDAVIVSTCTGYLCPGLSGYVIELLGLRPDVRAFDLVGQGCAAALPNFQLGEFLILVCCSGKLPGNKKPYHPRGIRSFRIAVRMPRRTIAPRVPRAFSDCSPWRIR</sequence>
<dbReference type="RefSeq" id="WP_354600698.1">
    <property type="nucleotide sequence ID" value="NZ_JBEWZI010000007.1"/>
</dbReference>
<proteinExistence type="predicted"/>
<keyword evidence="3" id="KW-1185">Reference proteome</keyword>
<dbReference type="InterPro" id="IPR013601">
    <property type="entry name" value="FAE1_typ3_polyketide_synth"/>
</dbReference>
<dbReference type="Gene3D" id="3.40.47.10">
    <property type="match status" value="1"/>
</dbReference>
<organism evidence="2 3">
    <name type="scientific">Uliginosibacterium flavum</name>
    <dbReference type="NCBI Taxonomy" id="1396831"/>
    <lineage>
        <taxon>Bacteria</taxon>
        <taxon>Pseudomonadati</taxon>
        <taxon>Pseudomonadota</taxon>
        <taxon>Betaproteobacteria</taxon>
        <taxon>Rhodocyclales</taxon>
        <taxon>Zoogloeaceae</taxon>
        <taxon>Uliginosibacterium</taxon>
    </lineage>
</organism>
<reference evidence="2 3" key="1">
    <citation type="submission" date="2024-07" db="EMBL/GenBank/DDBJ databases">
        <title>Uliginosibacterium flavum JJ3220;KACC:17644.</title>
        <authorList>
            <person name="Kim M.K."/>
        </authorList>
    </citation>
    <scope>NUCLEOTIDE SEQUENCE [LARGE SCALE GENOMIC DNA]</scope>
    <source>
        <strain evidence="2 3">KACC:17644</strain>
    </source>
</reference>
<evidence type="ECO:0000313" key="3">
    <source>
        <dbReference type="Proteomes" id="UP001549691"/>
    </source>
</evidence>
<dbReference type="Proteomes" id="UP001549691">
    <property type="component" value="Unassembled WGS sequence"/>
</dbReference>
<dbReference type="EMBL" id="JBEWZI010000007">
    <property type="protein sequence ID" value="MET7014239.1"/>
    <property type="molecule type" value="Genomic_DNA"/>
</dbReference>
<accession>A0ABV2TJX0</accession>
<feature type="domain" description="FAE" evidence="1">
    <location>
        <begin position="8"/>
        <end position="68"/>
    </location>
</feature>
<dbReference type="SUPFAM" id="SSF53901">
    <property type="entry name" value="Thiolase-like"/>
    <property type="match status" value="1"/>
</dbReference>
<gene>
    <name evidence="2" type="ORF">ABXR19_08550</name>
</gene>
<name>A0ABV2TJX0_9RHOO</name>